<reference evidence="6" key="2">
    <citation type="submission" date="2013-10" db="EMBL/GenBank/DDBJ databases">
        <authorList>
            <person name="Aslett M."/>
        </authorList>
    </citation>
    <scope>NUCLEOTIDE SEQUENCE [LARGE SCALE GENOMIC DNA]</scope>
    <source>
        <strain evidence="6">Houghton</strain>
    </source>
</reference>
<keyword evidence="3" id="KW-0698">rRNA processing</keyword>
<organism evidence="6 7">
    <name type="scientific">Eimeria tenella</name>
    <name type="common">Coccidian parasite</name>
    <dbReference type="NCBI Taxonomy" id="5802"/>
    <lineage>
        <taxon>Eukaryota</taxon>
        <taxon>Sar</taxon>
        <taxon>Alveolata</taxon>
        <taxon>Apicomplexa</taxon>
        <taxon>Conoidasida</taxon>
        <taxon>Coccidia</taxon>
        <taxon>Eucoccidiorida</taxon>
        <taxon>Eimeriorina</taxon>
        <taxon>Eimeriidae</taxon>
        <taxon>Eimeria</taxon>
    </lineage>
</organism>
<feature type="compositionally biased region" description="Polar residues" evidence="5">
    <location>
        <begin position="517"/>
        <end position="550"/>
    </location>
</feature>
<evidence type="ECO:0000256" key="4">
    <source>
        <dbReference type="ARBA" id="ARBA00023242"/>
    </source>
</evidence>
<dbReference type="GeneID" id="25250627"/>
<gene>
    <name evidence="6" type="ORF">ETH_00007125</name>
</gene>
<dbReference type="OrthoDB" id="348283at2759"/>
<feature type="compositionally biased region" description="Low complexity" evidence="5">
    <location>
        <begin position="499"/>
        <end position="509"/>
    </location>
</feature>
<dbReference type="GO" id="GO:0006364">
    <property type="term" value="P:rRNA processing"/>
    <property type="evidence" value="ECO:0007669"/>
    <property type="project" value="UniProtKB-KW"/>
</dbReference>
<dbReference type="PANTHER" id="PTHR13026">
    <property type="entry name" value="NNP-1 PROTEIN NOVEL NUCLEAR PROTEIN 1 NOP52"/>
    <property type="match status" value="1"/>
</dbReference>
<dbReference type="AlphaFoldDB" id="U6KTS1"/>
<dbReference type="Pfam" id="PF05997">
    <property type="entry name" value="Nop52"/>
    <property type="match status" value="1"/>
</dbReference>
<protein>
    <submittedName>
        <fullName evidence="6">Nucleolar protein,Nop52 domain containing protein, putative</fullName>
    </submittedName>
</protein>
<evidence type="ECO:0000256" key="3">
    <source>
        <dbReference type="ARBA" id="ARBA00022552"/>
    </source>
</evidence>
<name>U6KTS1_EIMTE</name>
<dbReference type="GO" id="GO:0005634">
    <property type="term" value="C:nucleus"/>
    <property type="evidence" value="ECO:0007669"/>
    <property type="project" value="UniProtKB-SubCell"/>
</dbReference>
<dbReference type="InterPro" id="IPR010301">
    <property type="entry name" value="RRP1"/>
</dbReference>
<feature type="compositionally biased region" description="Basic residues" evidence="5">
    <location>
        <begin position="713"/>
        <end position="728"/>
    </location>
</feature>
<comment type="similarity">
    <text evidence="2">Belongs to the RRP1 family.</text>
</comment>
<evidence type="ECO:0000313" key="6">
    <source>
        <dbReference type="EMBL" id="CDJ41497.1"/>
    </source>
</evidence>
<feature type="region of interest" description="Disordered" evidence="5">
    <location>
        <begin position="27"/>
        <end position="51"/>
    </location>
</feature>
<sequence>MTSELDAAIRGMLVQYAKAKGFGAAEDSAEDADNLHQPQETKASDAHSDATTVKKAKMLRVARALVDSNPRVRNKGMASVGSFLETYRDLTEDEILHVWSTLYYAAWLSDKPLVQRDFFVRASLLHRRLQCPRAKTLFFCGFFKVLIAEWGKIDRHRTNKFLLFCRIFLAEWMHVMRLMKWEETFTRAAIEFLCQEVMLQSNARGIALHLADIVTDEFRVLLDAEACPSSESGSSSSDPEREQDEEERLRAFAWIFVPFLRCLCFSKDASLIARIRDQALAKLMPKDVDSEFVGAAVFSLASDKRIRSENRKQVFAAHERLKEENERHTVAGDADGSERQVGPFTPRSFADLIVNRVISEFDAERQKIFQERPCNPLLEYPKRKRPLSSDLDGEKAASTQRPSVCAVASSNDGSAVTPCEAKRAKKRLRVQQLQQQMGEPGADETQAAGQAGMRKAAKEKRRKGQIENGRKGGDMGARSSAASADGLRLPIQSSGVPHAASGSNSNSSGPDTGHGSSGQDSASDPAVQTVSAHSANCQPSGVQQSSSKNEVVTKGGAAAPPETTIVSVETQLRSGAPPRRRSLRISESAPSSKRVLFNLKKNKVVAFSRHAPSLAVGPAAVSPGKGISLAAESKTVPDAPQTRAAPPRGILRAAKEPGPPTSEETAPMPPIRKLQRPMWWGGATAELMAALRRALAQRLGAHSESSGSEVLPRKKAKKSKKKAVKHRIPSSNSQV</sequence>
<keyword evidence="4" id="KW-0539">Nucleus</keyword>
<evidence type="ECO:0000313" key="7">
    <source>
        <dbReference type="Proteomes" id="UP000030747"/>
    </source>
</evidence>
<dbReference type="Proteomes" id="UP000030747">
    <property type="component" value="Unassembled WGS sequence"/>
</dbReference>
<feature type="region of interest" description="Disordered" evidence="5">
    <location>
        <begin position="631"/>
        <end position="672"/>
    </location>
</feature>
<comment type="subcellular location">
    <subcellularLocation>
        <location evidence="1">Nucleus</location>
    </subcellularLocation>
</comment>
<evidence type="ECO:0000256" key="2">
    <source>
        <dbReference type="ARBA" id="ARBA00006374"/>
    </source>
</evidence>
<feature type="region of interest" description="Disordered" evidence="5">
    <location>
        <begin position="378"/>
        <end position="591"/>
    </location>
</feature>
<dbReference type="EMBL" id="HG675628">
    <property type="protein sequence ID" value="CDJ41497.1"/>
    <property type="molecule type" value="Genomic_DNA"/>
</dbReference>
<feature type="compositionally biased region" description="Basic and acidic residues" evidence="5">
    <location>
        <begin position="464"/>
        <end position="473"/>
    </location>
</feature>
<keyword evidence="7" id="KW-1185">Reference proteome</keyword>
<feature type="compositionally biased region" description="Polar residues" evidence="5">
    <location>
        <begin position="564"/>
        <end position="573"/>
    </location>
</feature>
<feature type="compositionally biased region" description="Polar residues" evidence="5">
    <location>
        <begin position="397"/>
        <end position="414"/>
    </location>
</feature>
<dbReference type="VEuPathDB" id="ToxoDB:ETH_00007125"/>
<dbReference type="VEuPathDB" id="ToxoDB:ETH2_0907400"/>
<feature type="region of interest" description="Disordered" evidence="5">
    <location>
        <begin position="323"/>
        <end position="343"/>
    </location>
</feature>
<dbReference type="RefSeq" id="XP_013232247.1">
    <property type="nucleotide sequence ID" value="XM_013376793.1"/>
</dbReference>
<evidence type="ECO:0000256" key="5">
    <source>
        <dbReference type="SAM" id="MobiDB-lite"/>
    </source>
</evidence>
<dbReference type="PANTHER" id="PTHR13026:SF0">
    <property type="entry name" value="RIBOSOMAL RNA PROCESSING 1B"/>
    <property type="match status" value="1"/>
</dbReference>
<reference evidence="6" key="1">
    <citation type="submission" date="2013-10" db="EMBL/GenBank/DDBJ databases">
        <title>Genomic analysis of the causative agents of coccidiosis in chickens.</title>
        <authorList>
            <person name="Reid A.J."/>
            <person name="Blake D."/>
            <person name="Billington K."/>
            <person name="Browne H."/>
            <person name="Dunn M."/>
            <person name="Hung S."/>
            <person name="Kawahara F."/>
            <person name="Miranda-Saavedra D."/>
            <person name="Mourier T."/>
            <person name="Nagra H."/>
            <person name="Otto T.D."/>
            <person name="Rawlings N."/>
            <person name="Sanchez A."/>
            <person name="Sanders M."/>
            <person name="Subramaniam C."/>
            <person name="Tay Y."/>
            <person name="Dear P."/>
            <person name="Doerig C."/>
            <person name="Gruber A."/>
            <person name="Parkinson J."/>
            <person name="Shirley M."/>
            <person name="Wan K.L."/>
            <person name="Berriman M."/>
            <person name="Tomley F."/>
            <person name="Pain A."/>
        </authorList>
    </citation>
    <scope>NUCLEOTIDE SEQUENCE [LARGE SCALE GENOMIC DNA]</scope>
    <source>
        <strain evidence="6">Houghton</strain>
    </source>
</reference>
<evidence type="ECO:0000256" key="1">
    <source>
        <dbReference type="ARBA" id="ARBA00004123"/>
    </source>
</evidence>
<feature type="region of interest" description="Disordered" evidence="5">
    <location>
        <begin position="697"/>
        <end position="735"/>
    </location>
</feature>
<dbReference type="GO" id="GO:0030688">
    <property type="term" value="C:preribosome, small subunit precursor"/>
    <property type="evidence" value="ECO:0007669"/>
    <property type="project" value="InterPro"/>
</dbReference>
<accession>U6KTS1</accession>
<proteinExistence type="inferred from homology"/>